<dbReference type="CDD" id="cd02966">
    <property type="entry name" value="TlpA_like_family"/>
    <property type="match status" value="1"/>
</dbReference>
<dbReference type="InterPro" id="IPR025380">
    <property type="entry name" value="DUF4369"/>
</dbReference>
<accession>A0A413SXV1</accession>
<gene>
    <name evidence="7" type="ORF">DW921_10795</name>
</gene>
<feature type="domain" description="Thioredoxin" evidence="6">
    <location>
        <begin position="197"/>
        <end position="335"/>
    </location>
</feature>
<feature type="chain" id="PRO_5019212043" evidence="5">
    <location>
        <begin position="25"/>
        <end position="335"/>
    </location>
</feature>
<evidence type="ECO:0000256" key="5">
    <source>
        <dbReference type="SAM" id="SignalP"/>
    </source>
</evidence>
<dbReference type="PROSITE" id="PS51352">
    <property type="entry name" value="THIOREDOXIN_2"/>
    <property type="match status" value="1"/>
</dbReference>
<keyword evidence="2" id="KW-0201">Cytochrome c-type biogenesis</keyword>
<dbReference type="InterPro" id="IPR050553">
    <property type="entry name" value="Thioredoxin_ResA/DsbE_sf"/>
</dbReference>
<evidence type="ECO:0000313" key="8">
    <source>
        <dbReference type="Proteomes" id="UP000283855"/>
    </source>
</evidence>
<evidence type="ECO:0000256" key="2">
    <source>
        <dbReference type="ARBA" id="ARBA00022748"/>
    </source>
</evidence>
<keyword evidence="3" id="KW-1015">Disulfide bond</keyword>
<comment type="subcellular location">
    <subcellularLocation>
        <location evidence="1">Cell envelope</location>
    </subcellularLocation>
</comment>
<dbReference type="PANTHER" id="PTHR42852">
    <property type="entry name" value="THIOL:DISULFIDE INTERCHANGE PROTEIN DSBE"/>
    <property type="match status" value="1"/>
</dbReference>
<dbReference type="InterPro" id="IPR000866">
    <property type="entry name" value="AhpC/TSA"/>
</dbReference>
<dbReference type="SUPFAM" id="SSF52833">
    <property type="entry name" value="Thioredoxin-like"/>
    <property type="match status" value="1"/>
</dbReference>
<organism evidence="7 8">
    <name type="scientific">Phocaeicola coprophilus</name>
    <dbReference type="NCBI Taxonomy" id="387090"/>
    <lineage>
        <taxon>Bacteria</taxon>
        <taxon>Pseudomonadati</taxon>
        <taxon>Bacteroidota</taxon>
        <taxon>Bacteroidia</taxon>
        <taxon>Bacteroidales</taxon>
        <taxon>Bacteroidaceae</taxon>
        <taxon>Phocaeicola</taxon>
    </lineage>
</organism>
<sequence>MTMFMNVRKLILAGAASLLVVACAQEKKEGYVIEGEIAGIQTGTIYLKCYRNGAFEEVDSAAIENGKFTFKGTSDEPLAYALTTVKENKRPQVFFLSNESVQVKLDEMQKQLQVSGSPEQDLYAQYEGRVSEDAALMDSLFARHSDSPVSAYLFVRNLLSRLDYASVKAYRDRLDASLEGTEYVRQIDAQLALLSRLQVGAEAPDFTLPDAEGNDVRLSSFRGKFVLIDFWASWCPDCRKENPVIVKAWNQFKDKNFTILGVSLDRKKEPWLQAIEKDGLTWTHVCDFKDWNSDVAKMYAVKWIPKSFLLDPEGKIVASGLEGDALLDKLQEVLK</sequence>
<keyword evidence="5" id="KW-0732">Signal</keyword>
<dbReference type="EMBL" id="QSFT01000024">
    <property type="protein sequence ID" value="RHA74376.1"/>
    <property type="molecule type" value="Genomic_DNA"/>
</dbReference>
<dbReference type="GO" id="GO:0016491">
    <property type="term" value="F:oxidoreductase activity"/>
    <property type="evidence" value="ECO:0007669"/>
    <property type="project" value="InterPro"/>
</dbReference>
<dbReference type="GO" id="GO:0017004">
    <property type="term" value="P:cytochrome complex assembly"/>
    <property type="evidence" value="ECO:0007669"/>
    <property type="project" value="UniProtKB-KW"/>
</dbReference>
<dbReference type="GO" id="GO:0030313">
    <property type="term" value="C:cell envelope"/>
    <property type="evidence" value="ECO:0007669"/>
    <property type="project" value="UniProtKB-SubCell"/>
</dbReference>
<evidence type="ECO:0000313" key="7">
    <source>
        <dbReference type="EMBL" id="RHA74376.1"/>
    </source>
</evidence>
<name>A0A413SXV1_9BACT</name>
<evidence type="ECO:0000259" key="6">
    <source>
        <dbReference type="PROSITE" id="PS51352"/>
    </source>
</evidence>
<evidence type="ECO:0000256" key="3">
    <source>
        <dbReference type="ARBA" id="ARBA00023157"/>
    </source>
</evidence>
<feature type="signal peptide" evidence="5">
    <location>
        <begin position="1"/>
        <end position="24"/>
    </location>
</feature>
<dbReference type="Gene3D" id="3.40.30.10">
    <property type="entry name" value="Glutaredoxin"/>
    <property type="match status" value="1"/>
</dbReference>
<proteinExistence type="predicted"/>
<comment type="caution">
    <text evidence="7">The sequence shown here is derived from an EMBL/GenBank/DDBJ whole genome shotgun (WGS) entry which is preliminary data.</text>
</comment>
<dbReference type="AlphaFoldDB" id="A0A413SXV1"/>
<keyword evidence="4" id="KW-0676">Redox-active center</keyword>
<dbReference type="PANTHER" id="PTHR42852:SF6">
    <property type="entry name" value="THIOL:DISULFIDE INTERCHANGE PROTEIN DSBE"/>
    <property type="match status" value="1"/>
</dbReference>
<dbReference type="Proteomes" id="UP000283855">
    <property type="component" value="Unassembled WGS sequence"/>
</dbReference>
<dbReference type="InterPro" id="IPR013766">
    <property type="entry name" value="Thioredoxin_domain"/>
</dbReference>
<dbReference type="Pfam" id="PF14289">
    <property type="entry name" value="DUF4369"/>
    <property type="match status" value="1"/>
</dbReference>
<dbReference type="GO" id="GO:0016209">
    <property type="term" value="F:antioxidant activity"/>
    <property type="evidence" value="ECO:0007669"/>
    <property type="project" value="InterPro"/>
</dbReference>
<reference evidence="7 8" key="1">
    <citation type="submission" date="2018-08" db="EMBL/GenBank/DDBJ databases">
        <title>A genome reference for cultivated species of the human gut microbiota.</title>
        <authorList>
            <person name="Zou Y."/>
            <person name="Xue W."/>
            <person name="Luo G."/>
        </authorList>
    </citation>
    <scope>NUCLEOTIDE SEQUENCE [LARGE SCALE GENOMIC DNA]</scope>
    <source>
        <strain evidence="7 8">AM42-38</strain>
    </source>
</reference>
<evidence type="ECO:0000256" key="1">
    <source>
        <dbReference type="ARBA" id="ARBA00004196"/>
    </source>
</evidence>
<evidence type="ECO:0000256" key="4">
    <source>
        <dbReference type="ARBA" id="ARBA00023284"/>
    </source>
</evidence>
<dbReference type="Pfam" id="PF00578">
    <property type="entry name" value="AhpC-TSA"/>
    <property type="match status" value="1"/>
</dbReference>
<dbReference type="InterPro" id="IPR036249">
    <property type="entry name" value="Thioredoxin-like_sf"/>
</dbReference>
<protein>
    <submittedName>
        <fullName evidence="7">AhpC/TSA family protein</fullName>
    </submittedName>
</protein>